<name>A0A166MTG5_9PEZI</name>
<proteinExistence type="predicted"/>
<evidence type="ECO:0000313" key="2">
    <source>
        <dbReference type="Proteomes" id="UP000076552"/>
    </source>
</evidence>
<protein>
    <submittedName>
        <fullName evidence="1">Uncharacterized protein</fullName>
    </submittedName>
</protein>
<dbReference type="AlphaFoldDB" id="A0A166MTG5"/>
<dbReference type="Proteomes" id="UP000076552">
    <property type="component" value="Unassembled WGS sequence"/>
</dbReference>
<evidence type="ECO:0000313" key="1">
    <source>
        <dbReference type="EMBL" id="KZL64979.1"/>
    </source>
</evidence>
<keyword evidence="2" id="KW-1185">Reference proteome</keyword>
<accession>A0A166MTG5</accession>
<gene>
    <name evidence="1" type="ORF">CT0861_09537</name>
</gene>
<dbReference type="EMBL" id="LFIV01000245">
    <property type="protein sequence ID" value="KZL64979.1"/>
    <property type="molecule type" value="Genomic_DNA"/>
</dbReference>
<comment type="caution">
    <text evidence="1">The sequence shown here is derived from an EMBL/GenBank/DDBJ whole genome shotgun (WGS) entry which is preliminary data.</text>
</comment>
<sequence length="124" mass="13823">MTATLSRCYVAVYPVQMFADLIKQKGDNVIFSRHPTHIDSYCSHQIGLNAASFRIRVSRNVLEELGCHLGGKLEPSVLRGSITHVRSGCDVVWDSAPDWVSFLSHLRSIRSQVSELSSLHAMLL</sequence>
<organism evidence="1 2">
    <name type="scientific">Colletotrichum tofieldiae</name>
    <dbReference type="NCBI Taxonomy" id="708197"/>
    <lineage>
        <taxon>Eukaryota</taxon>
        <taxon>Fungi</taxon>
        <taxon>Dikarya</taxon>
        <taxon>Ascomycota</taxon>
        <taxon>Pezizomycotina</taxon>
        <taxon>Sordariomycetes</taxon>
        <taxon>Hypocreomycetidae</taxon>
        <taxon>Glomerellales</taxon>
        <taxon>Glomerellaceae</taxon>
        <taxon>Colletotrichum</taxon>
        <taxon>Colletotrichum spaethianum species complex</taxon>
    </lineage>
</organism>
<reference evidence="1 2" key="1">
    <citation type="submission" date="2015-06" db="EMBL/GenBank/DDBJ databases">
        <title>Survival trade-offs in plant roots during colonization by closely related pathogenic and mutualistic fungi.</title>
        <authorList>
            <person name="Hacquard S."/>
            <person name="Kracher B."/>
            <person name="Hiruma K."/>
            <person name="Weinman A."/>
            <person name="Muench P."/>
            <person name="Garrido Oter R."/>
            <person name="Ver Loren van Themaat E."/>
            <person name="Dallerey J.-F."/>
            <person name="Damm U."/>
            <person name="Henrissat B."/>
            <person name="Lespinet O."/>
            <person name="Thon M."/>
            <person name="Kemen E."/>
            <person name="McHardy A.C."/>
            <person name="Schulze-Lefert P."/>
            <person name="O'Connell R.J."/>
        </authorList>
    </citation>
    <scope>NUCLEOTIDE SEQUENCE [LARGE SCALE GENOMIC DNA]</scope>
    <source>
        <strain evidence="1 2">0861</strain>
    </source>
</reference>